<evidence type="ECO:0000313" key="3">
    <source>
        <dbReference type="Proteomes" id="UP000634134"/>
    </source>
</evidence>
<proteinExistence type="predicted"/>
<evidence type="ECO:0000313" key="2">
    <source>
        <dbReference type="EMBL" id="MBE9465520.1"/>
    </source>
</evidence>
<dbReference type="RefSeq" id="WP_194123832.1">
    <property type="nucleotide sequence ID" value="NZ_JACYGY010000002.1"/>
</dbReference>
<accession>A0ABR9WJA2</accession>
<keyword evidence="3" id="KW-1185">Reference proteome</keyword>
<feature type="region of interest" description="Disordered" evidence="1">
    <location>
        <begin position="25"/>
        <end position="69"/>
    </location>
</feature>
<sequence length="69" mass="8202">MESKENPIADRIRLLQAKITQNLDSEVKPRKDVIKSDPKEEKEEGNWNDWDDWNIRNWGDYDSNQNLDG</sequence>
<dbReference type="EMBL" id="JACYGY010000002">
    <property type="protein sequence ID" value="MBE9465520.1"/>
    <property type="molecule type" value="Genomic_DNA"/>
</dbReference>
<name>A0ABR9WJA2_9BACT</name>
<feature type="compositionally biased region" description="Basic and acidic residues" evidence="1">
    <location>
        <begin position="25"/>
        <end position="45"/>
    </location>
</feature>
<dbReference type="Proteomes" id="UP000634134">
    <property type="component" value="Unassembled WGS sequence"/>
</dbReference>
<organism evidence="2 3">
    <name type="scientific">Dyadobacter subterraneus</name>
    <dbReference type="NCBI Taxonomy" id="2773304"/>
    <lineage>
        <taxon>Bacteria</taxon>
        <taxon>Pseudomonadati</taxon>
        <taxon>Bacteroidota</taxon>
        <taxon>Cytophagia</taxon>
        <taxon>Cytophagales</taxon>
        <taxon>Spirosomataceae</taxon>
        <taxon>Dyadobacter</taxon>
    </lineage>
</organism>
<evidence type="ECO:0000256" key="1">
    <source>
        <dbReference type="SAM" id="MobiDB-lite"/>
    </source>
</evidence>
<protein>
    <submittedName>
        <fullName evidence="2">Uncharacterized protein</fullName>
    </submittedName>
</protein>
<reference evidence="3" key="1">
    <citation type="submission" date="2023-07" db="EMBL/GenBank/DDBJ databases">
        <title>Dyadobacter sp. nov 'subterranea' isolated from contaminted grondwater.</title>
        <authorList>
            <person name="Szabo I."/>
            <person name="Al-Omari J."/>
            <person name="Szerdahelyi S.G."/>
            <person name="Rado J."/>
        </authorList>
    </citation>
    <scope>NUCLEOTIDE SEQUENCE [LARGE SCALE GENOMIC DNA]</scope>
    <source>
        <strain evidence="3">UP-52</strain>
    </source>
</reference>
<gene>
    <name evidence="2" type="ORF">IEE83_26865</name>
</gene>
<comment type="caution">
    <text evidence="2">The sequence shown here is derived from an EMBL/GenBank/DDBJ whole genome shotgun (WGS) entry which is preliminary data.</text>
</comment>